<dbReference type="EMBL" id="PUIA01000037">
    <property type="protein sequence ID" value="PQO31399.1"/>
    <property type="molecule type" value="Genomic_DNA"/>
</dbReference>
<organism evidence="3 4">
    <name type="scientific">Blastopirellula marina</name>
    <dbReference type="NCBI Taxonomy" id="124"/>
    <lineage>
        <taxon>Bacteria</taxon>
        <taxon>Pseudomonadati</taxon>
        <taxon>Planctomycetota</taxon>
        <taxon>Planctomycetia</taxon>
        <taxon>Pirellulales</taxon>
        <taxon>Pirellulaceae</taxon>
        <taxon>Blastopirellula</taxon>
    </lineage>
</organism>
<dbReference type="PANTHER" id="PTHR34512">
    <property type="entry name" value="CELL SURFACE PROTEIN"/>
    <property type="match status" value="1"/>
</dbReference>
<dbReference type="SMART" id="SM00564">
    <property type="entry name" value="PQQ"/>
    <property type="match status" value="3"/>
</dbReference>
<dbReference type="InterPro" id="IPR018391">
    <property type="entry name" value="PQQ_b-propeller_rpt"/>
</dbReference>
<dbReference type="Proteomes" id="UP000240009">
    <property type="component" value="Unassembled WGS sequence"/>
</dbReference>
<feature type="chain" id="PRO_5015406887" evidence="1">
    <location>
        <begin position="28"/>
        <end position="444"/>
    </location>
</feature>
<dbReference type="RefSeq" id="WP_105354240.1">
    <property type="nucleotide sequence ID" value="NZ_PUIA01000037.1"/>
</dbReference>
<protein>
    <submittedName>
        <fullName evidence="3">Serine/threonine protein kinase</fullName>
    </submittedName>
</protein>
<reference evidence="3 4" key="1">
    <citation type="submission" date="2018-02" db="EMBL/GenBank/DDBJ databases">
        <title>Comparative genomes isolates from brazilian mangrove.</title>
        <authorList>
            <person name="Araujo J.E."/>
            <person name="Taketani R.G."/>
            <person name="Silva M.C.P."/>
            <person name="Loureco M.V."/>
            <person name="Andreote F.D."/>
        </authorList>
    </citation>
    <scope>NUCLEOTIDE SEQUENCE [LARGE SCALE GENOMIC DNA]</scope>
    <source>
        <strain evidence="3 4">HEX-2 MGV</strain>
    </source>
</reference>
<dbReference type="InterPro" id="IPR011047">
    <property type="entry name" value="Quinoprotein_ADH-like_sf"/>
</dbReference>
<dbReference type="PROSITE" id="PS51257">
    <property type="entry name" value="PROKAR_LIPOPROTEIN"/>
    <property type="match status" value="1"/>
</dbReference>
<dbReference type="AlphaFoldDB" id="A0A2S8FGV6"/>
<dbReference type="OrthoDB" id="244732at2"/>
<evidence type="ECO:0000313" key="3">
    <source>
        <dbReference type="EMBL" id="PQO31399.1"/>
    </source>
</evidence>
<keyword evidence="3" id="KW-0418">Kinase</keyword>
<sequence length="444" mass="47806">MHRLFALPFRALSLATSLLLIGTSCDAQSPQEPSSLAAVENVASSEGAWPRFRGPNGMGTSPAVGLPLTWSEAENIVWKTELPGSGASSPVTYGDHIYLTSYTGYLVPGESKGSLDNLQRHVLALDRRSGKIVWNKTVAAKLPEEENIRDHGYAANTCVADSSGVVAFLGKSGVIAYDHQGNEKWQADVGSKTNGWGTAASPLLYENLVIINASIESESLVALDRETGEQRWQAGGIREAWNTPILVTADSGRKELVVARHGDIMAFDPATGDPLWTCKTDISWYMVPTGVAADGVVYFVGGRSGTAALAVRAGGSGDVTDTHRLWTSKAGTNVPSPIYHEGHLYYIDYNGSIAYCADAKTGEVVYQERLGRFDQVYASPVMAEGRIYYIARNGTTLVVAAKTEFEQLARNELSDGTRFDASPAIDGNRILIRSGKFLYCIGIE</sequence>
<dbReference type="InterPro" id="IPR002372">
    <property type="entry name" value="PQQ_rpt_dom"/>
</dbReference>
<keyword evidence="1" id="KW-0732">Signal</keyword>
<proteinExistence type="predicted"/>
<dbReference type="PANTHER" id="PTHR34512:SF30">
    <property type="entry name" value="OUTER MEMBRANE PROTEIN ASSEMBLY FACTOR BAMB"/>
    <property type="match status" value="1"/>
</dbReference>
<feature type="signal peptide" evidence="1">
    <location>
        <begin position="1"/>
        <end position="27"/>
    </location>
</feature>
<dbReference type="SUPFAM" id="SSF50998">
    <property type="entry name" value="Quinoprotein alcohol dehydrogenase-like"/>
    <property type="match status" value="1"/>
</dbReference>
<evidence type="ECO:0000256" key="1">
    <source>
        <dbReference type="SAM" id="SignalP"/>
    </source>
</evidence>
<keyword evidence="3" id="KW-0723">Serine/threonine-protein kinase</keyword>
<comment type="caution">
    <text evidence="3">The sequence shown here is derived from an EMBL/GenBank/DDBJ whole genome shotgun (WGS) entry which is preliminary data.</text>
</comment>
<dbReference type="GO" id="GO:0004674">
    <property type="term" value="F:protein serine/threonine kinase activity"/>
    <property type="evidence" value="ECO:0007669"/>
    <property type="project" value="UniProtKB-KW"/>
</dbReference>
<gene>
    <name evidence="3" type="ORF">C5Y96_13755</name>
</gene>
<evidence type="ECO:0000259" key="2">
    <source>
        <dbReference type="Pfam" id="PF13360"/>
    </source>
</evidence>
<dbReference type="Pfam" id="PF13360">
    <property type="entry name" value="PQQ_2"/>
    <property type="match status" value="1"/>
</dbReference>
<dbReference type="Gene3D" id="2.40.10.480">
    <property type="match status" value="1"/>
</dbReference>
<dbReference type="InterPro" id="IPR015943">
    <property type="entry name" value="WD40/YVTN_repeat-like_dom_sf"/>
</dbReference>
<name>A0A2S8FGV6_9BACT</name>
<evidence type="ECO:0000313" key="4">
    <source>
        <dbReference type="Proteomes" id="UP000240009"/>
    </source>
</evidence>
<feature type="domain" description="Pyrrolo-quinoline quinone repeat" evidence="2">
    <location>
        <begin position="121"/>
        <end position="366"/>
    </location>
</feature>
<dbReference type="Gene3D" id="2.130.10.10">
    <property type="entry name" value="YVTN repeat-like/Quinoprotein amine dehydrogenase"/>
    <property type="match status" value="1"/>
</dbReference>
<keyword evidence="3" id="KW-0808">Transferase</keyword>
<accession>A0A2S8FGV6</accession>